<evidence type="ECO:0000313" key="2">
    <source>
        <dbReference type="EMBL" id="PZW22401.1"/>
    </source>
</evidence>
<gene>
    <name evidence="2" type="ORF">EI42_05534</name>
</gene>
<dbReference type="InterPro" id="IPR045886">
    <property type="entry name" value="ThiF/MoeB/HesA"/>
</dbReference>
<dbReference type="InterPro" id="IPR000594">
    <property type="entry name" value="ThiF_NAD_FAD-bd"/>
</dbReference>
<reference evidence="2 3" key="1">
    <citation type="submission" date="2018-06" db="EMBL/GenBank/DDBJ databases">
        <title>Genomic Encyclopedia of Archaeal and Bacterial Type Strains, Phase II (KMG-II): from individual species to whole genera.</title>
        <authorList>
            <person name="Goeker M."/>
        </authorList>
    </citation>
    <scope>NUCLEOTIDE SEQUENCE [LARGE SCALE GENOMIC DNA]</scope>
    <source>
        <strain evidence="2 3">ATCC BAA-1881</strain>
    </source>
</reference>
<keyword evidence="3" id="KW-1185">Reference proteome</keyword>
<dbReference type="RefSeq" id="WP_111325781.1">
    <property type="nucleotide sequence ID" value="NZ_BIFX01000001.1"/>
</dbReference>
<dbReference type="OrthoDB" id="9804286at2"/>
<organism evidence="2 3">
    <name type="scientific">Thermosporothrix hazakensis</name>
    <dbReference type="NCBI Taxonomy" id="644383"/>
    <lineage>
        <taxon>Bacteria</taxon>
        <taxon>Bacillati</taxon>
        <taxon>Chloroflexota</taxon>
        <taxon>Ktedonobacteria</taxon>
        <taxon>Ktedonobacterales</taxon>
        <taxon>Thermosporotrichaceae</taxon>
        <taxon>Thermosporothrix</taxon>
    </lineage>
</organism>
<dbReference type="CDD" id="cd01483">
    <property type="entry name" value="E1_enzyme_family"/>
    <property type="match status" value="1"/>
</dbReference>
<dbReference type="Proteomes" id="UP000248806">
    <property type="component" value="Unassembled WGS sequence"/>
</dbReference>
<dbReference type="SUPFAM" id="SSF69572">
    <property type="entry name" value="Activating enzymes of the ubiquitin-like proteins"/>
    <property type="match status" value="1"/>
</dbReference>
<dbReference type="GO" id="GO:0061503">
    <property type="term" value="F:tRNA threonylcarbamoyladenosine dehydratase"/>
    <property type="evidence" value="ECO:0007669"/>
    <property type="project" value="TreeGrafter"/>
</dbReference>
<accession>A0A326TYR5</accession>
<dbReference type="InterPro" id="IPR035985">
    <property type="entry name" value="Ubiquitin-activating_enz"/>
</dbReference>
<dbReference type="PANTHER" id="PTHR43267">
    <property type="entry name" value="TRNA THREONYLCARBAMOYLADENOSINE DEHYDRATASE"/>
    <property type="match status" value="1"/>
</dbReference>
<dbReference type="AlphaFoldDB" id="A0A326TYR5"/>
<protein>
    <submittedName>
        <fullName evidence="2">ThiF family protein</fullName>
    </submittedName>
</protein>
<proteinExistence type="predicted"/>
<evidence type="ECO:0000313" key="3">
    <source>
        <dbReference type="Proteomes" id="UP000248806"/>
    </source>
</evidence>
<comment type="caution">
    <text evidence="2">The sequence shown here is derived from an EMBL/GenBank/DDBJ whole genome shotgun (WGS) entry which is preliminary data.</text>
</comment>
<dbReference type="EMBL" id="QKUF01000034">
    <property type="protein sequence ID" value="PZW22401.1"/>
    <property type="molecule type" value="Genomic_DNA"/>
</dbReference>
<name>A0A326TYR5_THEHA</name>
<evidence type="ECO:0000259" key="1">
    <source>
        <dbReference type="Pfam" id="PF00899"/>
    </source>
</evidence>
<feature type="domain" description="THIF-type NAD/FAD binding fold" evidence="1">
    <location>
        <begin position="24"/>
        <end position="147"/>
    </location>
</feature>
<dbReference type="GO" id="GO:0061504">
    <property type="term" value="P:cyclic threonylcarbamoyladenosine biosynthetic process"/>
    <property type="evidence" value="ECO:0007669"/>
    <property type="project" value="TreeGrafter"/>
</dbReference>
<dbReference type="PANTHER" id="PTHR43267:SF3">
    <property type="entry name" value="THIF PROTEIN"/>
    <property type="match status" value="1"/>
</dbReference>
<dbReference type="Pfam" id="PF00899">
    <property type="entry name" value="ThiF"/>
    <property type="match status" value="1"/>
</dbReference>
<sequence length="223" mass="24764">MAQQLHSNSPFFHEERHASLAPFVEQRITICGAGALGGNLCETLAKMGFTNIKLIDKDRVEMRNLSTQPYGRAEVGAPKARALANTLYRAIQTKLEPVVIELTGKNATQQLKDSTVIIDAFDNRQGRQAISDMARSLHIPCLHIGFSGDGLYGSGIWEPDYIVPRDTPGDPCDYPLTRPFALLISQLAARSIADFFQEGKRYHFEVTWNDLKITRTESKNTAG</sequence>
<dbReference type="Gene3D" id="3.40.50.720">
    <property type="entry name" value="NAD(P)-binding Rossmann-like Domain"/>
    <property type="match status" value="1"/>
</dbReference>
<dbReference type="GO" id="GO:0008641">
    <property type="term" value="F:ubiquitin-like modifier activating enzyme activity"/>
    <property type="evidence" value="ECO:0007669"/>
    <property type="project" value="InterPro"/>
</dbReference>